<dbReference type="KEGG" id="uli:ETAA1_59650"/>
<dbReference type="AlphaFoldDB" id="A0A517Y2N1"/>
<proteinExistence type="predicted"/>
<dbReference type="OrthoDB" id="276225at2"/>
<dbReference type="EMBL" id="CP036273">
    <property type="protein sequence ID" value="QDU23954.1"/>
    <property type="molecule type" value="Genomic_DNA"/>
</dbReference>
<sequence length="141" mass="15802">MESWRLVWRDGFAPVLSTTGLEALRDALLLDDPRLTQGSTTTPPPLMCVQDWPVEAACALGYCGWQGDTLDTVGQVEEFFARVCFEADQRLGEPAACRWFLNWFDDTPRAQMRRELLAEVELALAERNPVEELAELDAVAA</sequence>
<protein>
    <submittedName>
        <fullName evidence="1">Uncharacterized protein</fullName>
    </submittedName>
</protein>
<dbReference type="Proteomes" id="UP000319576">
    <property type="component" value="Chromosome"/>
</dbReference>
<gene>
    <name evidence="1" type="ORF">ETAA1_59650</name>
</gene>
<keyword evidence="2" id="KW-1185">Reference proteome</keyword>
<accession>A0A517Y2N1</accession>
<evidence type="ECO:0000313" key="1">
    <source>
        <dbReference type="EMBL" id="QDU23954.1"/>
    </source>
</evidence>
<name>A0A517Y2N1_9BACT</name>
<dbReference type="RefSeq" id="WP_145244156.1">
    <property type="nucleotide sequence ID" value="NZ_CP036273.1"/>
</dbReference>
<organism evidence="1 2">
    <name type="scientific">Urbifossiella limnaea</name>
    <dbReference type="NCBI Taxonomy" id="2528023"/>
    <lineage>
        <taxon>Bacteria</taxon>
        <taxon>Pseudomonadati</taxon>
        <taxon>Planctomycetota</taxon>
        <taxon>Planctomycetia</taxon>
        <taxon>Gemmatales</taxon>
        <taxon>Gemmataceae</taxon>
        <taxon>Urbifossiella</taxon>
    </lineage>
</organism>
<evidence type="ECO:0000313" key="2">
    <source>
        <dbReference type="Proteomes" id="UP000319576"/>
    </source>
</evidence>
<reference evidence="1 2" key="1">
    <citation type="submission" date="2019-02" db="EMBL/GenBank/DDBJ databases">
        <title>Deep-cultivation of Planctomycetes and their phenomic and genomic characterization uncovers novel biology.</title>
        <authorList>
            <person name="Wiegand S."/>
            <person name="Jogler M."/>
            <person name="Boedeker C."/>
            <person name="Pinto D."/>
            <person name="Vollmers J."/>
            <person name="Rivas-Marin E."/>
            <person name="Kohn T."/>
            <person name="Peeters S.H."/>
            <person name="Heuer A."/>
            <person name="Rast P."/>
            <person name="Oberbeckmann S."/>
            <person name="Bunk B."/>
            <person name="Jeske O."/>
            <person name="Meyerdierks A."/>
            <person name="Storesund J.E."/>
            <person name="Kallscheuer N."/>
            <person name="Luecker S."/>
            <person name="Lage O.M."/>
            <person name="Pohl T."/>
            <person name="Merkel B.J."/>
            <person name="Hornburger P."/>
            <person name="Mueller R.-W."/>
            <person name="Bruemmer F."/>
            <person name="Labrenz M."/>
            <person name="Spormann A.M."/>
            <person name="Op den Camp H."/>
            <person name="Overmann J."/>
            <person name="Amann R."/>
            <person name="Jetten M.S.M."/>
            <person name="Mascher T."/>
            <person name="Medema M.H."/>
            <person name="Devos D.P."/>
            <person name="Kaster A.-K."/>
            <person name="Ovreas L."/>
            <person name="Rohde M."/>
            <person name="Galperin M.Y."/>
            <person name="Jogler C."/>
        </authorList>
    </citation>
    <scope>NUCLEOTIDE SEQUENCE [LARGE SCALE GENOMIC DNA]</scope>
    <source>
        <strain evidence="1 2">ETA_A1</strain>
    </source>
</reference>